<evidence type="ECO:0000313" key="2">
    <source>
        <dbReference type="Proteomes" id="UP000663935"/>
    </source>
</evidence>
<dbReference type="EMBL" id="CP071795">
    <property type="protein sequence ID" value="QTD36707.1"/>
    <property type="molecule type" value="Genomic_DNA"/>
</dbReference>
<keyword evidence="2" id="KW-1185">Reference proteome</keyword>
<organism evidence="1 2">
    <name type="scientific">Polaribacter batillariae</name>
    <dbReference type="NCBI Taxonomy" id="2808900"/>
    <lineage>
        <taxon>Bacteria</taxon>
        <taxon>Pseudomonadati</taxon>
        <taxon>Bacteroidota</taxon>
        <taxon>Flavobacteriia</taxon>
        <taxon>Flavobacteriales</taxon>
        <taxon>Flavobacteriaceae</taxon>
    </lineage>
</organism>
<dbReference type="Proteomes" id="UP000663935">
    <property type="component" value="Chromosome"/>
</dbReference>
<accession>A0ABX7SR60</accession>
<reference evidence="1 2" key="1">
    <citation type="submission" date="2021-03" db="EMBL/GenBank/DDBJ databases">
        <title>Complete genome of Polaribacter_sp.G4M1.</title>
        <authorList>
            <person name="Jeong S.W."/>
            <person name="Bae J.W."/>
        </authorList>
    </citation>
    <scope>NUCLEOTIDE SEQUENCE [LARGE SCALE GENOMIC DNA]</scope>
    <source>
        <strain evidence="1 2">G4M1</strain>
    </source>
</reference>
<dbReference type="RefSeq" id="WP_207970889.1">
    <property type="nucleotide sequence ID" value="NZ_CP071795.1"/>
</dbReference>
<name>A0ABX7SR60_9FLAO</name>
<evidence type="ECO:0000313" key="1">
    <source>
        <dbReference type="EMBL" id="QTD36707.1"/>
    </source>
</evidence>
<evidence type="ECO:0008006" key="3">
    <source>
        <dbReference type="Google" id="ProtNLM"/>
    </source>
</evidence>
<protein>
    <recommendedName>
        <fullName evidence="3">YD repeat-containing protein</fullName>
    </recommendedName>
</protein>
<proteinExistence type="predicted"/>
<gene>
    <name evidence="1" type="ORF">JL193_11220</name>
</gene>
<sequence>MQKLFTLLFVLLIIPSTVFSQIETYTLASKNLHRKVRKTTTNYYTYDNNSGGFVLRSTSIERFNDDGNLVETLYQYNGSYAKTQPTKKLYHYNNKKQLVEIQDISAVRKKYSVNIKFTYNSDGNVTKKNLCI</sequence>